<dbReference type="SUPFAM" id="SSF51735">
    <property type="entry name" value="NAD(P)-binding Rossmann-fold domains"/>
    <property type="match status" value="1"/>
</dbReference>
<dbReference type="Gene3D" id="3.40.50.720">
    <property type="entry name" value="NAD(P)-binding Rossmann-like Domain"/>
    <property type="match status" value="1"/>
</dbReference>
<dbReference type="InterPro" id="IPR051317">
    <property type="entry name" value="Gfo/Idh/MocA_oxidoreduct"/>
</dbReference>
<dbReference type="Proteomes" id="UP001156882">
    <property type="component" value="Unassembled WGS sequence"/>
</dbReference>
<dbReference type="PANTHER" id="PTHR43708">
    <property type="entry name" value="CONSERVED EXPRESSED OXIDOREDUCTASE (EUROFUNG)"/>
    <property type="match status" value="1"/>
</dbReference>
<feature type="domain" description="Gfo/Idh/MocA-like oxidoreductase N-terminal" evidence="2">
    <location>
        <begin position="14"/>
        <end position="142"/>
    </location>
</feature>
<gene>
    <name evidence="4" type="ORF">GCM10007874_23760</name>
</gene>
<name>A0ABQ6CGJ9_9HYPH</name>
<dbReference type="EMBL" id="BSPC01000022">
    <property type="protein sequence ID" value="GLS19359.1"/>
    <property type="molecule type" value="Genomic_DNA"/>
</dbReference>
<dbReference type="InterPro" id="IPR000683">
    <property type="entry name" value="Gfo/Idh/MocA-like_OxRdtase_N"/>
</dbReference>
<feature type="domain" description="GFO/IDH/MocA-like oxidoreductase" evidence="3">
    <location>
        <begin position="152"/>
        <end position="283"/>
    </location>
</feature>
<proteinExistence type="predicted"/>
<dbReference type="InterPro" id="IPR036291">
    <property type="entry name" value="NAD(P)-bd_dom_sf"/>
</dbReference>
<evidence type="ECO:0000259" key="3">
    <source>
        <dbReference type="Pfam" id="PF22725"/>
    </source>
</evidence>
<evidence type="ECO:0000256" key="1">
    <source>
        <dbReference type="SAM" id="MobiDB-lite"/>
    </source>
</evidence>
<dbReference type="RefSeq" id="WP_284312278.1">
    <property type="nucleotide sequence ID" value="NZ_BSPC01000022.1"/>
</dbReference>
<reference evidence="5" key="1">
    <citation type="journal article" date="2019" name="Int. J. Syst. Evol. Microbiol.">
        <title>The Global Catalogue of Microorganisms (GCM) 10K type strain sequencing project: providing services to taxonomists for standard genome sequencing and annotation.</title>
        <authorList>
            <consortium name="The Broad Institute Genomics Platform"/>
            <consortium name="The Broad Institute Genome Sequencing Center for Infectious Disease"/>
            <person name="Wu L."/>
            <person name="Ma J."/>
        </authorList>
    </citation>
    <scope>NUCLEOTIDE SEQUENCE [LARGE SCALE GENOMIC DNA]</scope>
    <source>
        <strain evidence="5">NBRC 101365</strain>
    </source>
</reference>
<evidence type="ECO:0000313" key="4">
    <source>
        <dbReference type="EMBL" id="GLS19359.1"/>
    </source>
</evidence>
<dbReference type="PANTHER" id="PTHR43708:SF3">
    <property type="entry name" value="OXIDOREDUCTASE"/>
    <property type="match status" value="1"/>
</dbReference>
<accession>A0ABQ6CGJ9</accession>
<protein>
    <submittedName>
        <fullName evidence="4">Oxidoreductase</fullName>
    </submittedName>
</protein>
<dbReference type="InterPro" id="IPR055170">
    <property type="entry name" value="GFO_IDH_MocA-like_dom"/>
</dbReference>
<comment type="caution">
    <text evidence="4">The sequence shown here is derived from an EMBL/GenBank/DDBJ whole genome shotgun (WGS) entry which is preliminary data.</text>
</comment>
<dbReference type="Gene3D" id="3.30.360.10">
    <property type="entry name" value="Dihydrodipicolinate Reductase, domain 2"/>
    <property type="match status" value="1"/>
</dbReference>
<dbReference type="Pfam" id="PF01408">
    <property type="entry name" value="GFO_IDH_MocA"/>
    <property type="match status" value="1"/>
</dbReference>
<evidence type="ECO:0000313" key="5">
    <source>
        <dbReference type="Proteomes" id="UP001156882"/>
    </source>
</evidence>
<organism evidence="4 5">
    <name type="scientific">Labrys miyagiensis</name>
    <dbReference type="NCBI Taxonomy" id="346912"/>
    <lineage>
        <taxon>Bacteria</taxon>
        <taxon>Pseudomonadati</taxon>
        <taxon>Pseudomonadota</taxon>
        <taxon>Alphaproteobacteria</taxon>
        <taxon>Hyphomicrobiales</taxon>
        <taxon>Xanthobacteraceae</taxon>
        <taxon>Labrys</taxon>
    </lineage>
</organism>
<evidence type="ECO:0000259" key="2">
    <source>
        <dbReference type="Pfam" id="PF01408"/>
    </source>
</evidence>
<feature type="region of interest" description="Disordered" evidence="1">
    <location>
        <begin position="303"/>
        <end position="325"/>
    </location>
</feature>
<keyword evidence="5" id="KW-1185">Reference proteome</keyword>
<sequence>MVYATQDGGGGRKLRVGMVGGGRNAFIGAVHRMALRLDDLIVLTAGALSADPENARLSGADLGFAPDRAYSDYREMAVREAARPDGIQAVIIVTPNHLHYPVARAFLEAGIDVICDKPLSTTLEQARELVALTQEKKLVFAVTLNNTGYPMVRQAREMIQAGELGDLRVVHATYIQDWLTNPIDADGQKQAEWRTDPTRAGSSACLADIGVHAHNLALFVTSLELDKVSADLTTFVPGRRLDDNAHVLLRFAGGARGVLAASQVAVGNLNGLSLKVFGTRAGIEWVGETPEFLRFTPYGEPTRVLQRGGPGSSGEARRGSRMPAGHPEGYVEGFANLYRDAAELIVARRSGRTPSAAALAATPGVVDGARGVAFIEAAVESSRNDGAWTSARLI</sequence>
<dbReference type="SUPFAM" id="SSF55347">
    <property type="entry name" value="Glyceraldehyde-3-phosphate dehydrogenase-like, C-terminal domain"/>
    <property type="match status" value="1"/>
</dbReference>
<dbReference type="Pfam" id="PF22725">
    <property type="entry name" value="GFO_IDH_MocA_C3"/>
    <property type="match status" value="1"/>
</dbReference>